<feature type="compositionally biased region" description="Low complexity" evidence="1">
    <location>
        <begin position="227"/>
        <end position="239"/>
    </location>
</feature>
<accession>A0ABY9UEC3</accession>
<organism evidence="2 3">
    <name type="scientific">Streptomyces violaceus</name>
    <name type="common">Streptomyces venezuelae</name>
    <dbReference type="NCBI Taxonomy" id="1936"/>
    <lineage>
        <taxon>Bacteria</taxon>
        <taxon>Bacillati</taxon>
        <taxon>Actinomycetota</taxon>
        <taxon>Actinomycetes</taxon>
        <taxon>Kitasatosporales</taxon>
        <taxon>Streptomycetaceae</taxon>
        <taxon>Streptomyces</taxon>
    </lineage>
</organism>
<dbReference type="EMBL" id="CP134213">
    <property type="protein sequence ID" value="WND21065.1"/>
    <property type="molecule type" value="Genomic_DNA"/>
</dbReference>
<name>A0ABY9UEC3_STRVL</name>
<evidence type="ECO:0008006" key="4">
    <source>
        <dbReference type="Google" id="ProtNLM"/>
    </source>
</evidence>
<reference evidence="2 3" key="1">
    <citation type="submission" date="2023-09" db="EMBL/GenBank/DDBJ databases">
        <title>The genome sequence of Streptomyces anthocyanicus.</title>
        <authorList>
            <person name="Mo P."/>
        </authorList>
    </citation>
    <scope>NUCLEOTIDE SEQUENCE [LARGE SCALE GENOMIC DNA]</scope>
    <source>
        <strain evidence="2 3">JCM 4387</strain>
    </source>
</reference>
<keyword evidence="3" id="KW-1185">Reference proteome</keyword>
<evidence type="ECO:0000313" key="2">
    <source>
        <dbReference type="EMBL" id="WND21065.1"/>
    </source>
</evidence>
<dbReference type="Proteomes" id="UP001249394">
    <property type="component" value="Chromosome"/>
</dbReference>
<gene>
    <name evidence="2" type="ORF">RI060_28660</name>
</gene>
<evidence type="ECO:0000256" key="1">
    <source>
        <dbReference type="SAM" id="MobiDB-lite"/>
    </source>
</evidence>
<protein>
    <recommendedName>
        <fullName evidence="4">VASt domain-containing protein</fullName>
    </recommendedName>
</protein>
<evidence type="ECO:0000313" key="3">
    <source>
        <dbReference type="Proteomes" id="UP001249394"/>
    </source>
</evidence>
<proteinExistence type="predicted"/>
<sequence length="239" mass="25917">MDDDFFRELDRARKQLFQARLEYTKPEKLGLTVGHAVYFRAAIYGRWSHVDKRAAGMSVVTGGQVVVRLHCSGAVTCTPISSKRQHVTNKLTDQAATWVWEVQAKKSGKANLALTVTSYFEDTETVLYEKPPIISHAEVKEKPQEEGGSAWLADAYDWATKMIEELALIATALAAILGLAVAWRNRNLPAPTVQHSPLALPPGAAQQHQPTQPQHDSSTPGQGGPTSGSSTTGGNSTTV</sequence>
<feature type="compositionally biased region" description="Low complexity" evidence="1">
    <location>
        <begin position="201"/>
        <end position="220"/>
    </location>
</feature>
<feature type="region of interest" description="Disordered" evidence="1">
    <location>
        <begin position="193"/>
        <end position="239"/>
    </location>
</feature>